<dbReference type="SUPFAM" id="SSF52540">
    <property type="entry name" value="P-loop containing nucleoside triphosphate hydrolases"/>
    <property type="match status" value="1"/>
</dbReference>
<evidence type="ECO:0000256" key="9">
    <source>
        <dbReference type="ARBA" id="ARBA00049117"/>
    </source>
</evidence>
<dbReference type="Pfam" id="PF08142">
    <property type="entry name" value="AARP2CN"/>
    <property type="match status" value="1"/>
</dbReference>
<evidence type="ECO:0000256" key="10">
    <source>
        <dbReference type="ARBA" id="ARBA00061391"/>
    </source>
</evidence>
<dbReference type="GO" id="GO:0000479">
    <property type="term" value="P:endonucleolytic cleavage of tricistronic rRNA transcript (SSU-rRNA, 5.8S rRNA, LSU-rRNA)"/>
    <property type="evidence" value="ECO:0007669"/>
    <property type="project" value="TreeGrafter"/>
</dbReference>
<evidence type="ECO:0008006" key="15">
    <source>
        <dbReference type="Google" id="ProtNLM"/>
    </source>
</evidence>
<reference evidence="14" key="1">
    <citation type="submission" date="2019-03" db="EMBL/GenBank/DDBJ databases">
        <authorList>
            <person name="Mank J."/>
            <person name="Almeida P."/>
        </authorList>
    </citation>
    <scope>NUCLEOTIDE SEQUENCE</scope>
    <source>
        <strain evidence="14">78183</strain>
    </source>
</reference>
<feature type="region of interest" description="Disordered" evidence="11">
    <location>
        <begin position="709"/>
        <end position="822"/>
    </location>
</feature>
<dbReference type="GO" id="GO:0000462">
    <property type="term" value="P:maturation of SSU-rRNA from tricistronic rRNA transcript (SSU-rRNA, 5.8S rRNA, LSU-rRNA)"/>
    <property type="evidence" value="ECO:0007669"/>
    <property type="project" value="TreeGrafter"/>
</dbReference>
<dbReference type="FunFam" id="3.40.50.300:FF:000105">
    <property type="entry name" value="BMS1 ribosome biogenesis factor"/>
    <property type="match status" value="1"/>
</dbReference>
<dbReference type="GO" id="GO:0034511">
    <property type="term" value="F:U3 snoRNA binding"/>
    <property type="evidence" value="ECO:0007669"/>
    <property type="project" value="TreeGrafter"/>
</dbReference>
<evidence type="ECO:0000259" key="13">
    <source>
        <dbReference type="SMART" id="SM01362"/>
    </source>
</evidence>
<evidence type="ECO:0000256" key="4">
    <source>
        <dbReference type="ARBA" id="ARBA00022741"/>
    </source>
</evidence>
<feature type="compositionally biased region" description="Basic and acidic residues" evidence="11">
    <location>
        <begin position="1267"/>
        <end position="1277"/>
    </location>
</feature>
<proteinExistence type="inferred from homology"/>
<dbReference type="InterPro" id="IPR032675">
    <property type="entry name" value="LRR_dom_sf"/>
</dbReference>
<comment type="subcellular location">
    <subcellularLocation>
        <location evidence="1">Nucleus</location>
        <location evidence="1">Nucleolus</location>
    </subcellularLocation>
</comment>
<evidence type="ECO:0000313" key="14">
    <source>
        <dbReference type="EMBL" id="VFU48258.1"/>
    </source>
</evidence>
<evidence type="ECO:0000259" key="12">
    <source>
        <dbReference type="SMART" id="SM00785"/>
    </source>
</evidence>
<keyword evidence="8" id="KW-0539">Nucleus</keyword>
<evidence type="ECO:0000256" key="1">
    <source>
        <dbReference type="ARBA" id="ARBA00004604"/>
    </source>
</evidence>
<protein>
    <recommendedName>
        <fullName evidence="15">Bms1-type G domain-containing protein</fullName>
    </recommendedName>
</protein>
<keyword evidence="4" id="KW-0547">Nucleotide-binding</keyword>
<comment type="catalytic activity">
    <reaction evidence="9">
        <text>GTP + H2O = GDP + phosphate + H(+)</text>
        <dbReference type="Rhea" id="RHEA:19669"/>
        <dbReference type="ChEBI" id="CHEBI:15377"/>
        <dbReference type="ChEBI" id="CHEBI:15378"/>
        <dbReference type="ChEBI" id="CHEBI:37565"/>
        <dbReference type="ChEBI" id="CHEBI:43474"/>
        <dbReference type="ChEBI" id="CHEBI:58189"/>
    </reaction>
    <physiologicalReaction direction="left-to-right" evidence="9">
        <dbReference type="Rhea" id="RHEA:19670"/>
    </physiologicalReaction>
</comment>
<feature type="domain" description="Ribosome biogenesis protein BMS1/TSR1 C-terminal" evidence="13">
    <location>
        <begin position="876"/>
        <end position="1121"/>
    </location>
</feature>
<evidence type="ECO:0000256" key="7">
    <source>
        <dbReference type="ARBA" id="ARBA00023134"/>
    </source>
</evidence>
<sequence>MDAVKCIDSHVYGDAQNSFPSLEKLVFNSMMRLEQWDACRFPRLRELHVGDCPLLTEIPIIPSIKELRIEGGNVSLLMSVSNFTSITSLLIEHVANVIELPEGFLQNHTLLESLDIHRMTDLQSLSNKVFDNLSALKSLRIQWCNALESLPEEGLRNLTSLEVLEIWSCGRLNSLPVNGLCSLTSLHSLEIRNCDNLASLTEGVRHLMALEDLFLFRCPELNTLPDSIQHLTSLQSLKIWQCKGLASLPNQIGYLTSLSRLEIWDCPNLVSLPDGIQVIIAAYGLHVIKNRTIKISKQQKQRRISRMWLDGVDTWLATRADVVAVTGFAKVDAPVEKEKEEDWMSSTDENKVCALCREPFEEFYSHEADEWILRGAVYLNSEKKSTAVGKSLIKCLVKHYTKHNIQEVRGPITIVSETECPNDINGMIDAAKFADLALLLIDGSYGFEMETFEFLNILQAHGFPKIMGVLTHLDQFKDVKKLKKTKQRLKHRFWTEIYDGAKLFYLSGLIHGKYVKREIHNLARFISVMKFHPLSWRTSHPYVLADRFEDVTPPERVRLDNKCDRNITLYGYLRGCNLKKGTKFLKQVHIAGVGDYNLAGATALADPCPLPSAAKKKGLRDKEKLFYAPMSGIGDLVYDKDAVYININDHFVQYSNVDNKNESMAHKGKDQDVGESLVKSLQNTKYSIDEKLEKSFISLFSRNANISSEAQNDAKDNHESVDHSHNLEPNESGEESDAEDLDGSESTDEDEAAQKDALVNGESDGSDEEYGAAAKQTVDPQDRMKEQDSDEGSEGDDDVGDQSFSDSEFSEEDRNEVDMGNVSKWKESLMDRTISKQNNNLMQLVYGKSASTPINEKQGDSEDEESDDKFFKLKGEGNKKEDESEEQRKLKKLALRAKFDAQYPFLVKSSHLHLQVDDKHGAKFHRGQANEIGYLDKLKEEIEIRKQRNIAELNDLDEETRLEIEGFQTGTYLRLELHDVPFEMVEHFDPCDPILVGGIGLGEEHVGYMQASFRITATAVVLEFNHAAKMVKKVKLVGHPCKIFKKTALIMNMFTSDLEVARFEGAAVRTVSGIRGQVAKDEIGNHPTKKGGAPREGIARCTFEDRILMSDIVFLRAWTQVEAPCFYNPLTTALQPRNKTWQGMKTMAELRREHNLPIPVNKDSLYKPIERTLKKFNPLVIPKSLQATLPFESKPKDIPKGRPTLERRRAVVMEPDERKVHALVQQLRLITNDKMKKRKVKKEQERKKLEAEKAKDEELSRKRKREERRERYRVQEKMKKKSRRNSDA</sequence>
<feature type="domain" description="AARP2CN" evidence="12">
    <location>
        <begin position="518"/>
        <end position="608"/>
    </location>
</feature>
<feature type="region of interest" description="Disordered" evidence="11">
    <location>
        <begin position="1235"/>
        <end position="1288"/>
    </location>
</feature>
<dbReference type="GO" id="GO:0005654">
    <property type="term" value="C:nucleoplasm"/>
    <property type="evidence" value="ECO:0007669"/>
    <property type="project" value="UniProtKB-ARBA"/>
</dbReference>
<keyword evidence="2" id="KW-0690">Ribosome biogenesis</keyword>
<evidence type="ECO:0000256" key="11">
    <source>
        <dbReference type="SAM" id="MobiDB-lite"/>
    </source>
</evidence>
<keyword evidence="3" id="KW-0597">Phosphoprotein</keyword>
<dbReference type="PANTHER" id="PTHR12858">
    <property type="entry name" value="RIBOSOME BIOGENESIS PROTEIN"/>
    <property type="match status" value="1"/>
</dbReference>
<organism evidence="14">
    <name type="scientific">Salix viminalis</name>
    <name type="common">Common osier</name>
    <name type="synonym">Basket willow</name>
    <dbReference type="NCBI Taxonomy" id="40686"/>
    <lineage>
        <taxon>Eukaryota</taxon>
        <taxon>Viridiplantae</taxon>
        <taxon>Streptophyta</taxon>
        <taxon>Embryophyta</taxon>
        <taxon>Tracheophyta</taxon>
        <taxon>Spermatophyta</taxon>
        <taxon>Magnoliopsida</taxon>
        <taxon>eudicotyledons</taxon>
        <taxon>Gunneridae</taxon>
        <taxon>Pentapetalae</taxon>
        <taxon>rosids</taxon>
        <taxon>fabids</taxon>
        <taxon>Malpighiales</taxon>
        <taxon>Salicaceae</taxon>
        <taxon>Saliceae</taxon>
        <taxon>Salix</taxon>
    </lineage>
</organism>
<dbReference type="SUPFAM" id="SSF52058">
    <property type="entry name" value="L domain-like"/>
    <property type="match status" value="1"/>
</dbReference>
<dbReference type="GO" id="GO:0005524">
    <property type="term" value="F:ATP binding"/>
    <property type="evidence" value="ECO:0007669"/>
    <property type="project" value="UniProtKB-KW"/>
</dbReference>
<dbReference type="SMART" id="SM01362">
    <property type="entry name" value="DUF663"/>
    <property type="match status" value="1"/>
</dbReference>
<dbReference type="Gene3D" id="3.80.10.10">
    <property type="entry name" value="Ribonuclease Inhibitor"/>
    <property type="match status" value="1"/>
</dbReference>
<dbReference type="Pfam" id="PF23228">
    <property type="entry name" value="zf_PCFS4"/>
    <property type="match status" value="1"/>
</dbReference>
<dbReference type="InterPro" id="IPR012948">
    <property type="entry name" value="AARP2CN"/>
</dbReference>
<feature type="compositionally biased region" description="Basic and acidic residues" evidence="11">
    <location>
        <begin position="712"/>
        <end position="728"/>
    </location>
</feature>
<comment type="similarity">
    <text evidence="10">Belongs to the TRAFAC class translation factor GTPase superfamily. Bms1-like GTPase family. BMS1 subfamily.</text>
</comment>
<dbReference type="InterPro" id="IPR057242">
    <property type="entry name" value="PCFS4-like"/>
</dbReference>
<evidence type="ECO:0000256" key="2">
    <source>
        <dbReference type="ARBA" id="ARBA00022517"/>
    </source>
</evidence>
<feature type="compositionally biased region" description="Acidic residues" evidence="11">
    <location>
        <begin position="731"/>
        <end position="751"/>
    </location>
</feature>
<feature type="compositionally biased region" description="Basic and acidic residues" evidence="11">
    <location>
        <begin position="1242"/>
        <end position="1260"/>
    </location>
</feature>
<dbReference type="SMART" id="SM00785">
    <property type="entry name" value="AARP2CN"/>
    <property type="match status" value="1"/>
</dbReference>
<evidence type="ECO:0000256" key="3">
    <source>
        <dbReference type="ARBA" id="ARBA00022553"/>
    </source>
</evidence>
<keyword evidence="7" id="KW-0342">GTP-binding</keyword>
<evidence type="ECO:0000256" key="6">
    <source>
        <dbReference type="ARBA" id="ARBA00022840"/>
    </source>
</evidence>
<dbReference type="PANTHER" id="PTHR12858:SF2">
    <property type="entry name" value="RIBOSOME BIOGENESIS PROTEIN BMS1 HOMOLOG"/>
    <property type="match status" value="1"/>
</dbReference>
<accession>A0A6N2M6F2</accession>
<dbReference type="InterPro" id="IPR027417">
    <property type="entry name" value="P-loop_NTPase"/>
</dbReference>
<evidence type="ECO:0000256" key="5">
    <source>
        <dbReference type="ARBA" id="ARBA00022801"/>
    </source>
</evidence>
<feature type="compositionally biased region" description="Acidic residues" evidence="11">
    <location>
        <begin position="788"/>
        <end position="800"/>
    </location>
</feature>
<dbReference type="GO" id="GO:0005525">
    <property type="term" value="F:GTP binding"/>
    <property type="evidence" value="ECO:0007669"/>
    <property type="project" value="UniProtKB-KW"/>
</dbReference>
<dbReference type="GO" id="GO:0003924">
    <property type="term" value="F:GTPase activity"/>
    <property type="evidence" value="ECO:0007669"/>
    <property type="project" value="TreeGrafter"/>
</dbReference>
<dbReference type="Gene3D" id="3.40.50.300">
    <property type="entry name" value="P-loop containing nucleotide triphosphate hydrolases"/>
    <property type="match status" value="1"/>
</dbReference>
<dbReference type="Pfam" id="PF04950">
    <property type="entry name" value="RIBIOP_C"/>
    <property type="match status" value="1"/>
</dbReference>
<keyword evidence="5" id="KW-0378">Hydrolase</keyword>
<dbReference type="GO" id="GO:0032040">
    <property type="term" value="C:small-subunit processome"/>
    <property type="evidence" value="ECO:0007669"/>
    <property type="project" value="UniProtKB-ARBA"/>
</dbReference>
<dbReference type="EMBL" id="CAADRP010001694">
    <property type="protein sequence ID" value="VFU48258.1"/>
    <property type="molecule type" value="Genomic_DNA"/>
</dbReference>
<dbReference type="InterPro" id="IPR039761">
    <property type="entry name" value="Bms1/Tsr1"/>
</dbReference>
<gene>
    <name evidence="14" type="ORF">SVIM_LOCUS314699</name>
</gene>
<dbReference type="InterPro" id="IPR007034">
    <property type="entry name" value="BMS1_TSR1_C"/>
</dbReference>
<name>A0A6N2M6F2_SALVM</name>
<feature type="compositionally biased region" description="Basic residues" evidence="11">
    <location>
        <begin position="1278"/>
        <end position="1288"/>
    </location>
</feature>
<keyword evidence="6" id="KW-0067">ATP-binding</keyword>
<evidence type="ECO:0000256" key="8">
    <source>
        <dbReference type="ARBA" id="ARBA00023242"/>
    </source>
</evidence>
<dbReference type="GO" id="GO:0030686">
    <property type="term" value="C:90S preribosome"/>
    <property type="evidence" value="ECO:0007669"/>
    <property type="project" value="TreeGrafter"/>
</dbReference>